<organism evidence="2 3">
    <name type="scientific">Cerrena zonata</name>
    <dbReference type="NCBI Taxonomy" id="2478898"/>
    <lineage>
        <taxon>Eukaryota</taxon>
        <taxon>Fungi</taxon>
        <taxon>Dikarya</taxon>
        <taxon>Basidiomycota</taxon>
        <taxon>Agaricomycotina</taxon>
        <taxon>Agaricomycetes</taxon>
        <taxon>Polyporales</taxon>
        <taxon>Cerrenaceae</taxon>
        <taxon>Cerrena</taxon>
    </lineage>
</organism>
<gene>
    <name evidence="2" type="ORF">QCA50_000814</name>
</gene>
<evidence type="ECO:0000313" key="2">
    <source>
        <dbReference type="EMBL" id="KAK7696163.1"/>
    </source>
</evidence>
<protein>
    <submittedName>
        <fullName evidence="2">Uncharacterized protein</fullName>
    </submittedName>
</protein>
<reference evidence="2 3" key="1">
    <citation type="submission" date="2022-09" db="EMBL/GenBank/DDBJ databases">
        <authorList>
            <person name="Palmer J.M."/>
        </authorList>
    </citation>
    <scope>NUCLEOTIDE SEQUENCE [LARGE SCALE GENOMIC DNA]</scope>
    <source>
        <strain evidence="2 3">DSM 7382</strain>
    </source>
</reference>
<comment type="caution">
    <text evidence="2">The sequence shown here is derived from an EMBL/GenBank/DDBJ whole genome shotgun (WGS) entry which is preliminary data.</text>
</comment>
<dbReference type="AlphaFoldDB" id="A0AAW0GRF9"/>
<keyword evidence="3" id="KW-1185">Reference proteome</keyword>
<feature type="region of interest" description="Disordered" evidence="1">
    <location>
        <begin position="1"/>
        <end position="24"/>
    </location>
</feature>
<dbReference type="Proteomes" id="UP001385951">
    <property type="component" value="Unassembled WGS sequence"/>
</dbReference>
<sequence>MNEQYDRSDRNSMTSNRSDSDQYKAVKPRGVTYVAFLARALDSQAGTLSLDMTNAATRVALLGSNGARLGTSRRLVAGLTAVVAKALLRSAVFCNVADYRAH</sequence>
<evidence type="ECO:0000313" key="3">
    <source>
        <dbReference type="Proteomes" id="UP001385951"/>
    </source>
</evidence>
<feature type="compositionally biased region" description="Basic and acidic residues" evidence="1">
    <location>
        <begin position="1"/>
        <end position="10"/>
    </location>
</feature>
<name>A0AAW0GRF9_9APHY</name>
<dbReference type="EMBL" id="JASBNA010000001">
    <property type="protein sequence ID" value="KAK7696163.1"/>
    <property type="molecule type" value="Genomic_DNA"/>
</dbReference>
<proteinExistence type="predicted"/>
<accession>A0AAW0GRF9</accession>
<evidence type="ECO:0000256" key="1">
    <source>
        <dbReference type="SAM" id="MobiDB-lite"/>
    </source>
</evidence>